<keyword evidence="8" id="KW-1185">Reference proteome</keyword>
<gene>
    <name evidence="7" type="ORF">ABCS64_07980</name>
</gene>
<evidence type="ECO:0000259" key="6">
    <source>
        <dbReference type="PROSITE" id="PS51352"/>
    </source>
</evidence>
<organism evidence="7 8">
    <name type="scientific">Dentiradicibacter hellwigii</name>
    <dbReference type="NCBI Taxonomy" id="3149053"/>
    <lineage>
        <taxon>Bacteria</taxon>
        <taxon>Pseudomonadati</taxon>
        <taxon>Pseudomonadota</taxon>
        <taxon>Betaproteobacteria</taxon>
        <taxon>Rhodocyclales</taxon>
        <taxon>Rhodocyclaceae</taxon>
        <taxon>Dentiradicibacter</taxon>
    </lineage>
</organism>
<protein>
    <submittedName>
        <fullName evidence="7">SCO family protein</fullName>
    </submittedName>
</protein>
<dbReference type="Gene3D" id="3.40.30.10">
    <property type="entry name" value="Glutaredoxin"/>
    <property type="match status" value="2"/>
</dbReference>
<comment type="caution">
    <text evidence="7">The sequence shown here is derived from an EMBL/GenBank/DDBJ whole genome shotgun (WGS) entry which is preliminary data.</text>
</comment>
<keyword evidence="5" id="KW-0732">Signal</keyword>
<dbReference type="CDD" id="cd02968">
    <property type="entry name" value="SCO"/>
    <property type="match status" value="1"/>
</dbReference>
<dbReference type="Proteomes" id="UP001574673">
    <property type="component" value="Unassembled WGS sequence"/>
</dbReference>
<evidence type="ECO:0000256" key="2">
    <source>
        <dbReference type="ARBA" id="ARBA00023008"/>
    </source>
</evidence>
<keyword evidence="3" id="KW-0676">Redox-active center</keyword>
<evidence type="ECO:0000256" key="4">
    <source>
        <dbReference type="SAM" id="MobiDB-lite"/>
    </source>
</evidence>
<feature type="domain" description="Thioredoxin" evidence="6">
    <location>
        <begin position="224"/>
        <end position="397"/>
    </location>
</feature>
<evidence type="ECO:0000313" key="7">
    <source>
        <dbReference type="EMBL" id="MFA9950256.1"/>
    </source>
</evidence>
<sequence length="397" mass="42597">MSKYLSGRLSLSGFRRLLCLFFLFCLSPNLFAASAARGMPLHFDLIGEKGRVTQESYPGKYLLLAIGYTNCPDICPTTLYEYSEVMRAIKNPDAIQPLFVTIDPVSDDMHYLKIYTHHFHERIEGLSGEMENLRALTDQLGATFGYRLNGKKVDKPTPGTDYNVYHSGFIYLISPERKLIDIYDYQIGPAELTKALDKVLGEPGGQTGKSAADGDAPGASAKNAAAASVPPDRSAQAAQNAQTTQPAAAACPLPVGFSAAKSNTALSDILPEMKTGAEAGKQGGTLVLLNVWAAWCAPCRIELPALDKLAAAHKDISVQTLNLGDKPADIAALFSKMNIRTLPQTGSNDAGLLARLGAVGLPFTALFVDGRQVASRNGILERTESIADFARCRAAAR</sequence>
<accession>A0ABV4UF74</accession>
<dbReference type="RefSeq" id="WP_418891323.1">
    <property type="nucleotide sequence ID" value="NZ_JBEUWX010000002.1"/>
</dbReference>
<feature type="signal peptide" evidence="5">
    <location>
        <begin position="1"/>
        <end position="32"/>
    </location>
</feature>
<dbReference type="InterPro" id="IPR013766">
    <property type="entry name" value="Thioredoxin_domain"/>
</dbReference>
<dbReference type="InterPro" id="IPR003782">
    <property type="entry name" value="SCO1/SenC"/>
</dbReference>
<keyword evidence="2" id="KW-0186">Copper</keyword>
<feature type="compositionally biased region" description="Low complexity" evidence="4">
    <location>
        <begin position="209"/>
        <end position="227"/>
    </location>
</feature>
<evidence type="ECO:0000256" key="3">
    <source>
        <dbReference type="ARBA" id="ARBA00023284"/>
    </source>
</evidence>
<dbReference type="PANTHER" id="PTHR12151:SF25">
    <property type="entry name" value="LINALOOL DEHYDRATASE_ISOMERASE DOMAIN-CONTAINING PROTEIN"/>
    <property type="match status" value="1"/>
</dbReference>
<comment type="similarity">
    <text evidence="1">Belongs to the SCO1/2 family.</text>
</comment>
<feature type="chain" id="PRO_5045729466" evidence="5">
    <location>
        <begin position="33"/>
        <end position="397"/>
    </location>
</feature>
<dbReference type="Pfam" id="PF02630">
    <property type="entry name" value="SCO1-SenC"/>
    <property type="match status" value="1"/>
</dbReference>
<dbReference type="InterPro" id="IPR036249">
    <property type="entry name" value="Thioredoxin-like_sf"/>
</dbReference>
<dbReference type="SUPFAM" id="SSF52833">
    <property type="entry name" value="Thioredoxin-like"/>
    <property type="match status" value="2"/>
</dbReference>
<dbReference type="EMBL" id="JBEUWX010000002">
    <property type="protein sequence ID" value="MFA9950256.1"/>
    <property type="molecule type" value="Genomic_DNA"/>
</dbReference>
<dbReference type="PROSITE" id="PS00194">
    <property type="entry name" value="THIOREDOXIN_1"/>
    <property type="match status" value="1"/>
</dbReference>
<evidence type="ECO:0000313" key="8">
    <source>
        <dbReference type="Proteomes" id="UP001574673"/>
    </source>
</evidence>
<dbReference type="PROSITE" id="PS51352">
    <property type="entry name" value="THIOREDOXIN_2"/>
    <property type="match status" value="1"/>
</dbReference>
<feature type="region of interest" description="Disordered" evidence="4">
    <location>
        <begin position="203"/>
        <end position="243"/>
    </location>
</feature>
<dbReference type="PANTHER" id="PTHR12151">
    <property type="entry name" value="ELECTRON TRANSPORT PROTIN SCO1/SENC FAMILY MEMBER"/>
    <property type="match status" value="1"/>
</dbReference>
<proteinExistence type="inferred from homology"/>
<evidence type="ECO:0000256" key="5">
    <source>
        <dbReference type="SAM" id="SignalP"/>
    </source>
</evidence>
<dbReference type="Pfam" id="PF00085">
    <property type="entry name" value="Thioredoxin"/>
    <property type="match status" value="1"/>
</dbReference>
<evidence type="ECO:0000256" key="1">
    <source>
        <dbReference type="ARBA" id="ARBA00010996"/>
    </source>
</evidence>
<reference evidence="8" key="1">
    <citation type="submission" date="2024-06" db="EMBL/GenBank/DDBJ databases">
        <title>Radixoralia hellwigii gen. nov., sp nov., isolated from a root canal in the human oral cavity.</title>
        <authorList>
            <person name="Bartsch S."/>
            <person name="Wittmer A."/>
            <person name="Schulz A.-K."/>
            <person name="Neumann-Schaal M."/>
            <person name="Wolf J."/>
            <person name="Gronow S."/>
            <person name="Tennert C."/>
            <person name="Haecker G."/>
            <person name="Cieplik F."/>
            <person name="Al-Ahmad A."/>
        </authorList>
    </citation>
    <scope>NUCLEOTIDE SEQUENCE [LARGE SCALE GENOMIC DNA]</scope>
    <source>
        <strain evidence="8">Wk13</strain>
    </source>
</reference>
<dbReference type="InterPro" id="IPR017937">
    <property type="entry name" value="Thioredoxin_CS"/>
</dbReference>
<dbReference type="CDD" id="cd02966">
    <property type="entry name" value="TlpA_like_family"/>
    <property type="match status" value="1"/>
</dbReference>
<name>A0ABV4UF74_9RHOO</name>